<protein>
    <submittedName>
        <fullName evidence="1">Uncharacterized protein</fullName>
    </submittedName>
</protein>
<keyword evidence="2" id="KW-1185">Reference proteome</keyword>
<organism evidence="1 2">
    <name type="scientific">Nocardia rhamnosiphila</name>
    <dbReference type="NCBI Taxonomy" id="426716"/>
    <lineage>
        <taxon>Bacteria</taxon>
        <taxon>Bacillati</taxon>
        <taxon>Actinomycetota</taxon>
        <taxon>Actinomycetes</taxon>
        <taxon>Mycobacteriales</taxon>
        <taxon>Nocardiaceae</taxon>
        <taxon>Nocardia</taxon>
    </lineage>
</organism>
<dbReference type="Proteomes" id="UP001550628">
    <property type="component" value="Unassembled WGS sequence"/>
</dbReference>
<evidence type="ECO:0000313" key="2">
    <source>
        <dbReference type="Proteomes" id="UP001550628"/>
    </source>
</evidence>
<evidence type="ECO:0000313" key="1">
    <source>
        <dbReference type="EMBL" id="MEU1951028.1"/>
    </source>
</evidence>
<proteinExistence type="predicted"/>
<comment type="caution">
    <text evidence="1">The sequence shown here is derived from an EMBL/GenBank/DDBJ whole genome shotgun (WGS) entry which is preliminary data.</text>
</comment>
<name>A0ABV2WJG3_9NOCA</name>
<accession>A0ABV2WJG3</accession>
<reference evidence="1 2" key="1">
    <citation type="submission" date="2024-06" db="EMBL/GenBank/DDBJ databases">
        <title>The Natural Products Discovery Center: Release of the First 8490 Sequenced Strains for Exploring Actinobacteria Biosynthetic Diversity.</title>
        <authorList>
            <person name="Kalkreuter E."/>
            <person name="Kautsar S.A."/>
            <person name="Yang D."/>
            <person name="Bader C.D."/>
            <person name="Teijaro C.N."/>
            <person name="Fluegel L."/>
            <person name="Davis C.M."/>
            <person name="Simpson J.R."/>
            <person name="Lauterbach L."/>
            <person name="Steele A.D."/>
            <person name="Gui C."/>
            <person name="Meng S."/>
            <person name="Li G."/>
            <person name="Viehrig K."/>
            <person name="Ye F."/>
            <person name="Su P."/>
            <person name="Kiefer A.F."/>
            <person name="Nichols A."/>
            <person name="Cepeda A.J."/>
            <person name="Yan W."/>
            <person name="Fan B."/>
            <person name="Jiang Y."/>
            <person name="Adhikari A."/>
            <person name="Zheng C.-J."/>
            <person name="Schuster L."/>
            <person name="Cowan T.M."/>
            <person name="Smanski M.J."/>
            <person name="Chevrette M.G."/>
            <person name="De Carvalho L.P.S."/>
            <person name="Shen B."/>
        </authorList>
    </citation>
    <scope>NUCLEOTIDE SEQUENCE [LARGE SCALE GENOMIC DNA]</scope>
    <source>
        <strain evidence="1 2">NPDC019708</strain>
    </source>
</reference>
<dbReference type="RefSeq" id="WP_356954943.1">
    <property type="nucleotide sequence ID" value="NZ_JBEXYG010000001.1"/>
</dbReference>
<gene>
    <name evidence="1" type="ORF">ABZ510_04135</name>
</gene>
<sequence>MLITYLVIIQAGGLILHKISGEEDLFTTRAVFFGMITPWA</sequence>
<dbReference type="EMBL" id="JBEYBF010000002">
    <property type="protein sequence ID" value="MEU1951028.1"/>
    <property type="molecule type" value="Genomic_DNA"/>
</dbReference>